<protein>
    <recommendedName>
        <fullName evidence="2">UspA domain-containing protein</fullName>
    </recommendedName>
</protein>
<dbReference type="EMBL" id="BOMP01000113">
    <property type="protein sequence ID" value="GIE43868.1"/>
    <property type="molecule type" value="Genomic_DNA"/>
</dbReference>
<sequence>MTRLSAGCSDSGEVTSAMRAPCEGPLRISDVTRTLGDMHIVLAANPQAEQPWVTDAVADLVRQTGASVMVVAVDELESEYLSPMPRSVYTERAEHAAEVAVRRLAEAGIEASRTVLPGRAAEQIIRFASDQKADLIVLGSSVRPVVAQRLLGSVPLTLIEKAGRPVLVVTRPVNG</sequence>
<evidence type="ECO:0000313" key="3">
    <source>
        <dbReference type="EMBL" id="GIE43868.1"/>
    </source>
</evidence>
<reference evidence="3 4" key="1">
    <citation type="submission" date="2021-01" db="EMBL/GenBank/DDBJ databases">
        <title>Whole genome shotgun sequence of Actinoplanes lobatus NBRC 12513.</title>
        <authorList>
            <person name="Komaki H."/>
            <person name="Tamura T."/>
        </authorList>
    </citation>
    <scope>NUCLEOTIDE SEQUENCE [LARGE SCALE GENOMIC DNA]</scope>
    <source>
        <strain evidence="3 4">NBRC 12513</strain>
    </source>
</reference>
<comment type="similarity">
    <text evidence="1">Belongs to the universal stress protein A family.</text>
</comment>
<evidence type="ECO:0000313" key="4">
    <source>
        <dbReference type="Proteomes" id="UP000631312"/>
    </source>
</evidence>
<accession>A0ABQ4ASB3</accession>
<keyword evidence="4" id="KW-1185">Reference proteome</keyword>
<dbReference type="PRINTS" id="PR01438">
    <property type="entry name" value="UNVRSLSTRESS"/>
</dbReference>
<dbReference type="Pfam" id="PF00582">
    <property type="entry name" value="Usp"/>
    <property type="match status" value="1"/>
</dbReference>
<dbReference type="CDD" id="cd00293">
    <property type="entry name" value="USP-like"/>
    <property type="match status" value="1"/>
</dbReference>
<evidence type="ECO:0000259" key="2">
    <source>
        <dbReference type="Pfam" id="PF00582"/>
    </source>
</evidence>
<dbReference type="PANTHER" id="PTHR46268">
    <property type="entry name" value="STRESS RESPONSE PROTEIN NHAX"/>
    <property type="match status" value="1"/>
</dbReference>
<gene>
    <name evidence="3" type="ORF">Alo02nite_67660</name>
</gene>
<dbReference type="SUPFAM" id="SSF52402">
    <property type="entry name" value="Adenine nucleotide alpha hydrolases-like"/>
    <property type="match status" value="1"/>
</dbReference>
<proteinExistence type="inferred from homology"/>
<dbReference type="PANTHER" id="PTHR46268:SF15">
    <property type="entry name" value="UNIVERSAL STRESS PROTEIN HP_0031"/>
    <property type="match status" value="1"/>
</dbReference>
<dbReference type="InterPro" id="IPR006016">
    <property type="entry name" value="UspA"/>
</dbReference>
<comment type="caution">
    <text evidence="3">The sequence shown here is derived from an EMBL/GenBank/DDBJ whole genome shotgun (WGS) entry which is preliminary data.</text>
</comment>
<name>A0ABQ4ASB3_9ACTN</name>
<dbReference type="Proteomes" id="UP000631312">
    <property type="component" value="Unassembled WGS sequence"/>
</dbReference>
<organism evidence="3 4">
    <name type="scientific">Actinoplanes lobatus</name>
    <dbReference type="NCBI Taxonomy" id="113568"/>
    <lineage>
        <taxon>Bacteria</taxon>
        <taxon>Bacillati</taxon>
        <taxon>Actinomycetota</taxon>
        <taxon>Actinomycetes</taxon>
        <taxon>Micromonosporales</taxon>
        <taxon>Micromonosporaceae</taxon>
        <taxon>Actinoplanes</taxon>
    </lineage>
</organism>
<feature type="domain" description="UspA" evidence="2">
    <location>
        <begin position="39"/>
        <end position="169"/>
    </location>
</feature>
<evidence type="ECO:0000256" key="1">
    <source>
        <dbReference type="ARBA" id="ARBA00008791"/>
    </source>
</evidence>
<dbReference type="InterPro" id="IPR006015">
    <property type="entry name" value="Universal_stress_UspA"/>
</dbReference>
<dbReference type="Gene3D" id="3.40.50.12370">
    <property type="match status" value="1"/>
</dbReference>